<reference evidence="2" key="2">
    <citation type="submission" date="2025-08" db="UniProtKB">
        <authorList>
            <consortium name="RefSeq"/>
        </authorList>
    </citation>
    <scope>IDENTIFICATION</scope>
    <source>
        <tissue evidence="2">Young leaves</tissue>
    </source>
</reference>
<evidence type="ECO:0000313" key="2">
    <source>
        <dbReference type="RefSeq" id="XP_027351299.1"/>
    </source>
</evidence>
<keyword evidence="1" id="KW-1185">Reference proteome</keyword>
<protein>
    <submittedName>
        <fullName evidence="2">Glycine-rich RNA-binding protein GRP2A-like</fullName>
    </submittedName>
</protein>
<dbReference type="KEGG" id="aprc:113862411"/>
<reference evidence="1" key="1">
    <citation type="journal article" date="2019" name="Toxins">
        <title>Detection of Abrin-Like and Prepropulchellin-Like Toxin Genes and Transcripts Using Whole Genome Sequencing and Full-Length Transcript Sequencing of Abrus precatorius.</title>
        <authorList>
            <person name="Hovde B.T."/>
            <person name="Daligault H.E."/>
            <person name="Hanschen E.R."/>
            <person name="Kunde Y.A."/>
            <person name="Johnson M.B."/>
            <person name="Starkenburg S.R."/>
            <person name="Johnson S.L."/>
        </authorList>
    </citation>
    <scope>NUCLEOTIDE SEQUENCE [LARGE SCALE GENOMIC DNA]</scope>
</reference>
<name>A0A8B8L980_ABRPR</name>
<evidence type="ECO:0000313" key="1">
    <source>
        <dbReference type="Proteomes" id="UP000694853"/>
    </source>
</evidence>
<proteinExistence type="predicted"/>
<dbReference type="OrthoDB" id="10586639at2759"/>
<dbReference type="GeneID" id="113862411"/>
<accession>A0A8B8L980</accession>
<dbReference type="RefSeq" id="XP_027351299.1">
    <property type="nucleotide sequence ID" value="XM_027495498.1"/>
</dbReference>
<organism evidence="1 2">
    <name type="scientific">Abrus precatorius</name>
    <name type="common">Indian licorice</name>
    <name type="synonym">Glycine abrus</name>
    <dbReference type="NCBI Taxonomy" id="3816"/>
    <lineage>
        <taxon>Eukaryota</taxon>
        <taxon>Viridiplantae</taxon>
        <taxon>Streptophyta</taxon>
        <taxon>Embryophyta</taxon>
        <taxon>Tracheophyta</taxon>
        <taxon>Spermatophyta</taxon>
        <taxon>Magnoliopsida</taxon>
        <taxon>eudicotyledons</taxon>
        <taxon>Gunneridae</taxon>
        <taxon>Pentapetalae</taxon>
        <taxon>rosids</taxon>
        <taxon>fabids</taxon>
        <taxon>Fabales</taxon>
        <taxon>Fabaceae</taxon>
        <taxon>Papilionoideae</taxon>
        <taxon>50 kb inversion clade</taxon>
        <taxon>NPAAA clade</taxon>
        <taxon>indigoferoid/millettioid clade</taxon>
        <taxon>Abreae</taxon>
        <taxon>Abrus</taxon>
    </lineage>
</organism>
<sequence length="207" mass="20885">MVVDFALYKRYRKQTQSQHNIKDMGCFCYRGRKKRGVNKYKSNERFQGTHTSSHVQQLHASKGIASRVRGAKDGDMVILTGAATAATTTTWDGNHGCGGGGHSHGHGSGGGGGGCGGGGGGGCGGGGGYSPAFRSGGGGGGGGGFAHHNHHHLHNGMMGGIMGSTAASGIGGGGGGGGMLKSVLEFRERIDTDPCENNFGLTTTRCC</sequence>
<dbReference type="AlphaFoldDB" id="A0A8B8L980"/>
<gene>
    <name evidence="2" type="primary">LOC113862411</name>
</gene>
<dbReference type="Proteomes" id="UP000694853">
    <property type="component" value="Unplaced"/>
</dbReference>